<keyword evidence="2" id="KW-0732">Signal</keyword>
<protein>
    <recommendedName>
        <fullName evidence="5">Lipoprotein</fullName>
    </recommendedName>
</protein>
<evidence type="ECO:0008006" key="5">
    <source>
        <dbReference type="Google" id="ProtNLM"/>
    </source>
</evidence>
<evidence type="ECO:0000256" key="2">
    <source>
        <dbReference type="SAM" id="SignalP"/>
    </source>
</evidence>
<evidence type="ECO:0000313" key="3">
    <source>
        <dbReference type="EMBL" id="MCY1083494.1"/>
    </source>
</evidence>
<dbReference type="PROSITE" id="PS51257">
    <property type="entry name" value="PROKAR_LIPOPROTEIN"/>
    <property type="match status" value="1"/>
</dbReference>
<feature type="compositionally biased region" description="Low complexity" evidence="1">
    <location>
        <begin position="27"/>
        <end position="39"/>
    </location>
</feature>
<organism evidence="3 4">
    <name type="scientific">Archangium lansingense</name>
    <dbReference type="NCBI Taxonomy" id="2995310"/>
    <lineage>
        <taxon>Bacteria</taxon>
        <taxon>Pseudomonadati</taxon>
        <taxon>Myxococcota</taxon>
        <taxon>Myxococcia</taxon>
        <taxon>Myxococcales</taxon>
        <taxon>Cystobacterineae</taxon>
        <taxon>Archangiaceae</taxon>
        <taxon>Archangium</taxon>
    </lineage>
</organism>
<gene>
    <name evidence="3" type="ORF">OV287_54560</name>
</gene>
<accession>A0ABT4AQQ0</accession>
<evidence type="ECO:0000256" key="1">
    <source>
        <dbReference type="SAM" id="MobiDB-lite"/>
    </source>
</evidence>
<feature type="chain" id="PRO_5046468438" description="Lipoprotein" evidence="2">
    <location>
        <begin position="21"/>
        <end position="187"/>
    </location>
</feature>
<keyword evidence="4" id="KW-1185">Reference proteome</keyword>
<name>A0ABT4AQQ0_9BACT</name>
<dbReference type="EMBL" id="JAPNKA010000001">
    <property type="protein sequence ID" value="MCY1083494.1"/>
    <property type="molecule type" value="Genomic_DNA"/>
</dbReference>
<proteinExistence type="predicted"/>
<feature type="signal peptide" evidence="2">
    <location>
        <begin position="1"/>
        <end position="20"/>
    </location>
</feature>
<comment type="caution">
    <text evidence="3">The sequence shown here is derived from an EMBL/GenBank/DDBJ whole genome shotgun (WGS) entry which is preliminary data.</text>
</comment>
<evidence type="ECO:0000313" key="4">
    <source>
        <dbReference type="Proteomes" id="UP001207654"/>
    </source>
</evidence>
<feature type="region of interest" description="Disordered" evidence="1">
    <location>
        <begin position="27"/>
        <end position="53"/>
    </location>
</feature>
<dbReference type="RefSeq" id="WP_267542021.1">
    <property type="nucleotide sequence ID" value="NZ_JAPNKA010000001.1"/>
</dbReference>
<reference evidence="3 4" key="1">
    <citation type="submission" date="2022-11" db="EMBL/GenBank/DDBJ databases">
        <title>Minimal conservation of predation-associated metabolite biosynthetic gene clusters underscores biosynthetic potential of Myxococcota including descriptions for ten novel species: Archangium lansinium sp. nov., Myxococcus landrumus sp. nov., Nannocystis bai.</title>
        <authorList>
            <person name="Ahearne A."/>
            <person name="Stevens C."/>
            <person name="Phillips K."/>
        </authorList>
    </citation>
    <scope>NUCLEOTIDE SEQUENCE [LARGE SCALE GENOMIC DNA]</scope>
    <source>
        <strain evidence="3 4">MIWBW</strain>
    </source>
</reference>
<dbReference type="Proteomes" id="UP001207654">
    <property type="component" value="Unassembled WGS sequence"/>
</dbReference>
<sequence>MRRAERQPVHAALVALCVLAAGCGGCKQQQEEPPVTPEAEAPEQRSAPQRRVGVKVPMPPGWTAQVAQDGSFQFGPPGRPVLRVDLRPGQGTTLPSPEALAESVEQSFGGSVHSLEQQSGGADYSLVRVMLEPKLEDGGLGARYPALFGARRVEKDLFLCATFPGVSTDEVLQATEACRGIEFQQPR</sequence>